<evidence type="ECO:0000313" key="2">
    <source>
        <dbReference type="Proteomes" id="UP000095662"/>
    </source>
</evidence>
<sequence>MKKIVLVILLVLVTAGIGLLLFMLLTRTTPVYAGSSREIISDGSNFAVSASYYSGLDKAEVDTALLDVQDGVEGALTAYDAILAKGTPVFHPTFNIALSDYGTGYFAVQGYAEDIPLDNQKQVGFYCADLTLNIYTDGNSKIISLRNIMPTELTRQNVTLPVIYDDALSATALLSDSTDFDMSLAFLDGKTSTTLTFEWTYNVRCSVPLNLSGLDEQTVSADITFTNNNGVVTAAFAG</sequence>
<proteinExistence type="predicted"/>
<name>A0A174ZKX4_9FIRM</name>
<protein>
    <submittedName>
        <fullName evidence="1">Uncharacterized protein</fullName>
    </submittedName>
</protein>
<reference evidence="1 2" key="1">
    <citation type="submission" date="2015-09" db="EMBL/GenBank/DDBJ databases">
        <authorList>
            <consortium name="Pathogen Informatics"/>
        </authorList>
    </citation>
    <scope>NUCLEOTIDE SEQUENCE [LARGE SCALE GENOMIC DNA]</scope>
    <source>
        <strain evidence="1 2">2789STDY5834928</strain>
    </source>
</reference>
<organism evidence="1 2">
    <name type="scientific">[Eubacterium] siraeum</name>
    <dbReference type="NCBI Taxonomy" id="39492"/>
    <lineage>
        <taxon>Bacteria</taxon>
        <taxon>Bacillati</taxon>
        <taxon>Bacillota</taxon>
        <taxon>Clostridia</taxon>
        <taxon>Eubacteriales</taxon>
        <taxon>Oscillospiraceae</taxon>
        <taxon>Oscillospiraceae incertae sedis</taxon>
    </lineage>
</organism>
<dbReference type="AlphaFoldDB" id="A0A174ZKX4"/>
<evidence type="ECO:0000313" key="1">
    <source>
        <dbReference type="EMBL" id="CUQ84621.1"/>
    </source>
</evidence>
<dbReference type="EMBL" id="CZBY01000006">
    <property type="protein sequence ID" value="CUQ84621.1"/>
    <property type="molecule type" value="Genomic_DNA"/>
</dbReference>
<gene>
    <name evidence="1" type="ORF">ERS852540_00938</name>
</gene>
<dbReference type="STRING" id="39492.ERS852540_00938"/>
<dbReference type="Proteomes" id="UP000095662">
    <property type="component" value="Unassembled WGS sequence"/>
</dbReference>
<accession>A0A174ZKX4</accession>